<feature type="transmembrane region" description="Helical" evidence="2">
    <location>
        <begin position="420"/>
        <end position="440"/>
    </location>
</feature>
<dbReference type="Pfam" id="PF07916">
    <property type="entry name" value="TraG_N"/>
    <property type="match status" value="1"/>
</dbReference>
<keyword evidence="2" id="KW-0812">Transmembrane</keyword>
<reference evidence="4 5" key="1">
    <citation type="journal article" date="2017" name="Emerg. Infect. Dis.">
        <title>Carbapenemase VCC-1-Producing Vibrio cholerae in Coastal Waters of Germany.</title>
        <authorList>
            <person name="Hammerl J.A."/>
            <person name="Jackel C."/>
            <person name="Bortolaia V."/>
            <person name="Schwartz K."/>
            <person name="Bier N."/>
            <person name="Hendriksen R.S."/>
            <person name="Guerra B."/>
            <person name="Strauch E."/>
        </authorList>
    </citation>
    <scope>NUCLEOTIDE SEQUENCE [LARGE SCALE GENOMIC DNA]</scope>
    <source>
        <strain evidence="4 5">VN-2825</strain>
    </source>
</reference>
<keyword evidence="2" id="KW-0472">Membrane</keyword>
<feature type="transmembrane region" description="Helical" evidence="2">
    <location>
        <begin position="7"/>
        <end position="26"/>
    </location>
</feature>
<feature type="compositionally biased region" description="Polar residues" evidence="1">
    <location>
        <begin position="641"/>
        <end position="657"/>
    </location>
</feature>
<feature type="compositionally biased region" description="Basic and acidic residues" evidence="1">
    <location>
        <begin position="948"/>
        <end position="978"/>
    </location>
</feature>
<dbReference type="Proteomes" id="UP000266701">
    <property type="component" value="Unassembled WGS sequence"/>
</dbReference>
<feature type="region of interest" description="Disordered" evidence="1">
    <location>
        <begin position="638"/>
        <end position="659"/>
    </location>
</feature>
<sequence length="990" mass="107120">MQWNIVSFGDVTVLLTVFNAIASIAADGSYKAAAAIALFVFAGAMMLSLSDGKQEIPVHRVLVGFMLYTMGFTTLQTVTLENRYDGTVAVVDNIPVAIAVPASLISNVGLKLATLTETAFGNVNAQERISDTGYLSPMRVIAKYYSATQNSCPAGMVNSNVAGYRFCQSIYTFMNECVLPTAKRDGLTAVLKNQNIVSALDVKSKSFGTRLTKSDGSSEYPNCQEASEKVNLMLTSGDFEKMINSLGKQFQTRDGETAITQSQDVLAMIGVDAGNARSLMTTIMASKLIEDAELSFYHSVGGSHYAENILSSIEQRNYAWAVQGELWTQIVNKFITIMECLLYAMTPIIGLMVLCGALGKKTLLLYLQMLGAIQLIPMLLVVAQNIIMTQFAREMFAVQIQHEVGSIVYTQKMFEVAKELMGLGGMIAATIVPAMAMALITGSGMAMMGAMKGTAEPAKDTDAVGNHTDQGGAIHNVGNLNTASQDRHGNFITQSTMTNLGKLTKSASVQQQTQQAEQRVHTAEQGLTQALSNVSSDSLTRGLTASQVNEAGSNITQASTDSKDWSAQTTKQLMQSHGLTETQASNVLGHWAIGAYVSAKVGTPMQNLIGSGAELGGRTEIGYNQGFNKQLSKEEKDALSDITTGSHAESYRSSLEKGQSIIERDSTTNSTGVSELDSRIEKVDEARAEKLAASESYQKVKSATEQLSMTDDDLATNYYMKAHENGADARINSFIDKLNPEQQRYFAAALDEYDGGVNANNMDDKTAKLAATAATANAFNLQSEFIENVWGAQKPNDDNIPDELPMGNLEPVRKGIIPDQKPKQAHTEENLTYDHNNATSNANQIEYEKFEQAINGTGALHGVAYSLFRAVGDIGNYVTEGAEKGLNTVEDGLKSLPQATQNMYNHLDKSGYMATFGNAKDALIAFSQDTGSEMGNIVKEWGFAGNQVEDKLEQAKSQSNDKTEKDKNEKSETPRPESKSSTTMPYNMRF</sequence>
<evidence type="ECO:0000256" key="2">
    <source>
        <dbReference type="SAM" id="Phobius"/>
    </source>
</evidence>
<organism evidence="4 5">
    <name type="scientific">Vibrio cholerae</name>
    <dbReference type="NCBI Taxonomy" id="666"/>
    <lineage>
        <taxon>Bacteria</taxon>
        <taxon>Pseudomonadati</taxon>
        <taxon>Pseudomonadota</taxon>
        <taxon>Gammaproteobacteria</taxon>
        <taxon>Vibrionales</taxon>
        <taxon>Vibrionaceae</taxon>
        <taxon>Vibrio</taxon>
    </lineage>
</organism>
<evidence type="ECO:0000256" key="1">
    <source>
        <dbReference type="SAM" id="MobiDB-lite"/>
    </source>
</evidence>
<evidence type="ECO:0000259" key="3">
    <source>
        <dbReference type="Pfam" id="PF07916"/>
    </source>
</evidence>
<dbReference type="InterPro" id="IPR012931">
    <property type="entry name" value="TraG_N_Proteobacteria"/>
</dbReference>
<feature type="domain" description="TraG N-terminal Proteobacteria" evidence="3">
    <location>
        <begin position="8"/>
        <end position="458"/>
    </location>
</feature>
<dbReference type="EMBL" id="MCBA01000187">
    <property type="protein sequence ID" value="RGP83314.1"/>
    <property type="molecule type" value="Genomic_DNA"/>
</dbReference>
<dbReference type="AlphaFoldDB" id="A0A395TF42"/>
<feature type="compositionally biased region" description="Polar residues" evidence="1">
    <location>
        <begin position="979"/>
        <end position="990"/>
    </location>
</feature>
<comment type="caution">
    <text evidence="4">The sequence shown here is derived from an EMBL/GenBank/DDBJ whole genome shotgun (WGS) entry which is preliminary data.</text>
</comment>
<gene>
    <name evidence="4" type="ORF">BC353_17560</name>
</gene>
<proteinExistence type="predicted"/>
<feature type="transmembrane region" description="Helical" evidence="2">
    <location>
        <begin position="340"/>
        <end position="359"/>
    </location>
</feature>
<name>A0A395TF42_VIBCL</name>
<evidence type="ECO:0000313" key="5">
    <source>
        <dbReference type="Proteomes" id="UP000266701"/>
    </source>
</evidence>
<keyword evidence="2" id="KW-1133">Transmembrane helix</keyword>
<feature type="region of interest" description="Disordered" evidence="1">
    <location>
        <begin position="948"/>
        <end position="990"/>
    </location>
</feature>
<feature type="transmembrane region" description="Helical" evidence="2">
    <location>
        <begin position="365"/>
        <end position="387"/>
    </location>
</feature>
<feature type="transmembrane region" description="Helical" evidence="2">
    <location>
        <begin position="32"/>
        <end position="50"/>
    </location>
</feature>
<protein>
    <recommendedName>
        <fullName evidence="3">TraG N-terminal Proteobacteria domain-containing protein</fullName>
    </recommendedName>
</protein>
<accession>A0A395TF42</accession>
<evidence type="ECO:0000313" key="4">
    <source>
        <dbReference type="EMBL" id="RGP83314.1"/>
    </source>
</evidence>